<keyword evidence="4 5" id="KW-0472">Membrane</keyword>
<comment type="subcellular location">
    <subcellularLocation>
        <location evidence="1">Membrane</location>
        <topology evidence="1">Multi-pass membrane protein</topology>
    </subcellularLocation>
</comment>
<dbReference type="STRING" id="299467.A0A443SPZ7"/>
<organism evidence="6 7">
    <name type="scientific">Leptotrombidium deliense</name>
    <dbReference type="NCBI Taxonomy" id="299467"/>
    <lineage>
        <taxon>Eukaryota</taxon>
        <taxon>Metazoa</taxon>
        <taxon>Ecdysozoa</taxon>
        <taxon>Arthropoda</taxon>
        <taxon>Chelicerata</taxon>
        <taxon>Arachnida</taxon>
        <taxon>Acari</taxon>
        <taxon>Acariformes</taxon>
        <taxon>Trombidiformes</taxon>
        <taxon>Prostigmata</taxon>
        <taxon>Anystina</taxon>
        <taxon>Parasitengona</taxon>
        <taxon>Trombiculoidea</taxon>
        <taxon>Trombiculidae</taxon>
        <taxon>Leptotrombidium</taxon>
    </lineage>
</organism>
<dbReference type="GO" id="GO:0007605">
    <property type="term" value="P:sensory perception of sound"/>
    <property type="evidence" value="ECO:0007669"/>
    <property type="project" value="TreeGrafter"/>
</dbReference>
<gene>
    <name evidence="6" type="ORF">B4U80_11309</name>
</gene>
<evidence type="ECO:0000313" key="6">
    <source>
        <dbReference type="EMBL" id="RWS29594.1"/>
    </source>
</evidence>
<dbReference type="PANTHER" id="PTHR12489:SF1">
    <property type="entry name" value="LP10272P"/>
    <property type="match status" value="1"/>
</dbReference>
<proteinExistence type="predicted"/>
<dbReference type="EMBL" id="NCKV01000845">
    <property type="protein sequence ID" value="RWS29594.1"/>
    <property type="molecule type" value="Genomic_DNA"/>
</dbReference>
<keyword evidence="3 5" id="KW-1133">Transmembrane helix</keyword>
<evidence type="ECO:0000256" key="2">
    <source>
        <dbReference type="ARBA" id="ARBA00022692"/>
    </source>
</evidence>
<dbReference type="AlphaFoldDB" id="A0A443SPZ7"/>
<feature type="non-terminal residue" evidence="6">
    <location>
        <position position="139"/>
    </location>
</feature>
<dbReference type="GO" id="GO:0005886">
    <property type="term" value="C:plasma membrane"/>
    <property type="evidence" value="ECO:0007669"/>
    <property type="project" value="TreeGrafter"/>
</dbReference>
<comment type="caution">
    <text evidence="6">The sequence shown here is derived from an EMBL/GenBank/DDBJ whole genome shotgun (WGS) entry which is preliminary data.</text>
</comment>
<protein>
    <submittedName>
        <fullName evidence="6">Uncharacterized protein</fullName>
    </submittedName>
</protein>
<dbReference type="Pfam" id="PF10242">
    <property type="entry name" value="L_HMGIC_fpl"/>
    <property type="match status" value="1"/>
</dbReference>
<evidence type="ECO:0000256" key="5">
    <source>
        <dbReference type="SAM" id="Phobius"/>
    </source>
</evidence>
<dbReference type="PANTHER" id="PTHR12489">
    <property type="entry name" value="LIPOMA HMGIC FUSION PARTNER-LIKE PROTEIN"/>
    <property type="match status" value="1"/>
</dbReference>
<reference evidence="6 7" key="1">
    <citation type="journal article" date="2018" name="Gigascience">
        <title>Genomes of trombidid mites reveal novel predicted allergens and laterally-transferred genes associated with secondary metabolism.</title>
        <authorList>
            <person name="Dong X."/>
            <person name="Chaisiri K."/>
            <person name="Xia D."/>
            <person name="Armstrong S.D."/>
            <person name="Fang Y."/>
            <person name="Donnelly M.J."/>
            <person name="Kadowaki T."/>
            <person name="McGarry J.W."/>
            <person name="Darby A.C."/>
            <person name="Makepeace B.L."/>
        </authorList>
    </citation>
    <scope>NUCLEOTIDE SEQUENCE [LARGE SCALE GENOMIC DNA]</scope>
    <source>
        <strain evidence="6">UoL-UT</strain>
    </source>
</reference>
<evidence type="ECO:0000313" key="7">
    <source>
        <dbReference type="Proteomes" id="UP000288716"/>
    </source>
</evidence>
<keyword evidence="2 5" id="KW-0812">Transmembrane</keyword>
<accession>A0A443SPZ7</accession>
<dbReference type="OrthoDB" id="5873721at2759"/>
<evidence type="ECO:0000256" key="1">
    <source>
        <dbReference type="ARBA" id="ARBA00004141"/>
    </source>
</evidence>
<dbReference type="VEuPathDB" id="VectorBase:LDEU002446"/>
<dbReference type="Proteomes" id="UP000288716">
    <property type="component" value="Unassembled WGS sequence"/>
</dbReference>
<feature type="transmembrane region" description="Helical" evidence="5">
    <location>
        <begin position="37"/>
        <end position="59"/>
    </location>
</feature>
<evidence type="ECO:0000256" key="3">
    <source>
        <dbReference type="ARBA" id="ARBA00022989"/>
    </source>
</evidence>
<evidence type="ECO:0000256" key="4">
    <source>
        <dbReference type="ARBA" id="ARBA00023136"/>
    </source>
</evidence>
<name>A0A443SPZ7_9ACAR</name>
<dbReference type="InterPro" id="IPR019372">
    <property type="entry name" value="LHFPL"/>
</dbReference>
<keyword evidence="7" id="KW-1185">Reference proteome</keyword>
<sequence length="139" mass="15179">MLIGVLIFPAGWDAPVIKEVCGNEADNYGSGQCGIRWAYILAIIGVIDCAVLSVLAFVLGTRYVKLLPEQYLPNGSLYKGEVNSAFLADTASRKSLNVQPVMVLPPHSLLVDPERFSDYSNKTGRSHKSLHPQQIPIHS</sequence>